<dbReference type="EMBL" id="CH476749">
    <property type="protein sequence ID" value="EIE91405.1"/>
    <property type="molecule type" value="Genomic_DNA"/>
</dbReference>
<dbReference type="InterPro" id="IPR036852">
    <property type="entry name" value="Peptidase_S8/S53_dom_sf"/>
</dbReference>
<dbReference type="GO" id="GO:0005615">
    <property type="term" value="C:extracellular space"/>
    <property type="evidence" value="ECO:0007669"/>
    <property type="project" value="TreeGrafter"/>
</dbReference>
<dbReference type="PANTHER" id="PTHR43806:SF11">
    <property type="entry name" value="CEREVISIN-RELATED"/>
    <property type="match status" value="1"/>
</dbReference>
<evidence type="ECO:0000256" key="3">
    <source>
        <dbReference type="ARBA" id="ARBA00022801"/>
    </source>
</evidence>
<keyword evidence="9" id="KW-1185">Reference proteome</keyword>
<dbReference type="InterPro" id="IPR002126">
    <property type="entry name" value="Cadherin-like_dom"/>
</dbReference>
<keyword evidence="2 6" id="KW-0645">Protease</keyword>
<dbReference type="OrthoDB" id="206201at2759"/>
<dbReference type="Proteomes" id="UP000009138">
    <property type="component" value="Unassembled WGS sequence"/>
</dbReference>
<dbReference type="PROSITE" id="PS51892">
    <property type="entry name" value="SUBTILASE"/>
    <property type="match status" value="1"/>
</dbReference>
<keyword evidence="4 6" id="KW-0720">Serine protease</keyword>
<dbReference type="GO" id="GO:0004252">
    <property type="term" value="F:serine-type endopeptidase activity"/>
    <property type="evidence" value="ECO:0007669"/>
    <property type="project" value="InterPro"/>
</dbReference>
<evidence type="ECO:0000313" key="8">
    <source>
        <dbReference type="EMBL" id="EIE91405.1"/>
    </source>
</evidence>
<evidence type="ECO:0000256" key="6">
    <source>
        <dbReference type="RuleBase" id="RU003355"/>
    </source>
</evidence>
<dbReference type="PRINTS" id="PR00723">
    <property type="entry name" value="SUBTILISIN"/>
</dbReference>
<evidence type="ECO:0000313" key="9">
    <source>
        <dbReference type="Proteomes" id="UP000009138"/>
    </source>
</evidence>
<dbReference type="GO" id="GO:0005509">
    <property type="term" value="F:calcium ion binding"/>
    <property type="evidence" value="ECO:0007669"/>
    <property type="project" value="InterPro"/>
</dbReference>
<comment type="similarity">
    <text evidence="1 5 6">Belongs to the peptidase S8 family.</text>
</comment>
<dbReference type="PANTHER" id="PTHR43806">
    <property type="entry name" value="PEPTIDASE S8"/>
    <property type="match status" value="1"/>
</dbReference>
<gene>
    <name evidence="8" type="ORF">RO3G_16116</name>
</gene>
<dbReference type="InterPro" id="IPR050131">
    <property type="entry name" value="Peptidase_S8_subtilisin-like"/>
</dbReference>
<dbReference type="InterPro" id="IPR023827">
    <property type="entry name" value="Peptidase_S8_Asp-AS"/>
</dbReference>
<evidence type="ECO:0000256" key="5">
    <source>
        <dbReference type="PROSITE-ProRule" id="PRU01240"/>
    </source>
</evidence>
<dbReference type="STRING" id="246409.I1CSH5"/>
<dbReference type="InterPro" id="IPR015500">
    <property type="entry name" value="Peptidase_S8_subtilisin-rel"/>
</dbReference>
<dbReference type="GeneID" id="93623081"/>
<dbReference type="InterPro" id="IPR023828">
    <property type="entry name" value="Peptidase_S8_Ser-AS"/>
</dbReference>
<dbReference type="InterPro" id="IPR034193">
    <property type="entry name" value="PCSK9_ProteinaseK-like"/>
</dbReference>
<dbReference type="OMA" id="YEFHSAS"/>
<comment type="caution">
    <text evidence="5">Lacks conserved residue(s) required for the propagation of feature annotation.</text>
</comment>
<feature type="domain" description="Cadherin" evidence="7">
    <location>
        <begin position="69"/>
        <end position="189"/>
    </location>
</feature>
<dbReference type="Pfam" id="PF00082">
    <property type="entry name" value="Peptidase_S8"/>
    <property type="match status" value="1"/>
</dbReference>
<dbReference type="InParanoid" id="I1CSH5"/>
<evidence type="ECO:0000256" key="2">
    <source>
        <dbReference type="ARBA" id="ARBA00022670"/>
    </source>
</evidence>
<dbReference type="GO" id="GO:0007156">
    <property type="term" value="P:homophilic cell adhesion via plasma membrane adhesion molecules"/>
    <property type="evidence" value="ECO:0007669"/>
    <property type="project" value="InterPro"/>
</dbReference>
<dbReference type="RefSeq" id="XP_067526801.1">
    <property type="nucleotide sequence ID" value="XM_067670700.1"/>
</dbReference>
<dbReference type="AlphaFoldDB" id="I1CSH5"/>
<evidence type="ECO:0000256" key="4">
    <source>
        <dbReference type="ARBA" id="ARBA00022825"/>
    </source>
</evidence>
<evidence type="ECO:0000259" key="7">
    <source>
        <dbReference type="PROSITE" id="PS50268"/>
    </source>
</evidence>
<dbReference type="PROSITE" id="PS00136">
    <property type="entry name" value="SUBTILASE_ASP"/>
    <property type="match status" value="1"/>
</dbReference>
<dbReference type="CDD" id="cd04077">
    <property type="entry name" value="Peptidases_S8_PCSK9_ProteinaseK_like"/>
    <property type="match status" value="1"/>
</dbReference>
<reference evidence="8 9" key="1">
    <citation type="journal article" date="2009" name="PLoS Genet.">
        <title>Genomic analysis of the basal lineage fungus Rhizopus oryzae reveals a whole-genome duplication.</title>
        <authorList>
            <person name="Ma L.-J."/>
            <person name="Ibrahim A.S."/>
            <person name="Skory C."/>
            <person name="Grabherr M.G."/>
            <person name="Burger G."/>
            <person name="Butler M."/>
            <person name="Elias M."/>
            <person name="Idnurm A."/>
            <person name="Lang B.F."/>
            <person name="Sone T."/>
            <person name="Abe A."/>
            <person name="Calvo S.E."/>
            <person name="Corrochano L.M."/>
            <person name="Engels R."/>
            <person name="Fu J."/>
            <person name="Hansberg W."/>
            <person name="Kim J.-M."/>
            <person name="Kodira C.D."/>
            <person name="Koehrsen M.J."/>
            <person name="Liu B."/>
            <person name="Miranda-Saavedra D."/>
            <person name="O'Leary S."/>
            <person name="Ortiz-Castellanos L."/>
            <person name="Poulter R."/>
            <person name="Rodriguez-Romero J."/>
            <person name="Ruiz-Herrera J."/>
            <person name="Shen Y.-Q."/>
            <person name="Zeng Q."/>
            <person name="Galagan J."/>
            <person name="Birren B.W."/>
            <person name="Cuomo C.A."/>
            <person name="Wickes B.L."/>
        </authorList>
    </citation>
    <scope>NUCLEOTIDE SEQUENCE [LARGE SCALE GENOMIC DNA]</scope>
    <source>
        <strain evidence="9">RA 99-880 / ATCC MYA-4621 / FGSC 9543 / NRRL 43880</strain>
    </source>
</reference>
<dbReference type="InterPro" id="IPR000209">
    <property type="entry name" value="Peptidase_S8/S53_dom"/>
</dbReference>
<organism evidence="8 9">
    <name type="scientific">Rhizopus delemar (strain RA 99-880 / ATCC MYA-4621 / FGSC 9543 / NRRL 43880)</name>
    <name type="common">Mucormycosis agent</name>
    <name type="synonym">Rhizopus arrhizus var. delemar</name>
    <dbReference type="NCBI Taxonomy" id="246409"/>
    <lineage>
        <taxon>Eukaryota</taxon>
        <taxon>Fungi</taxon>
        <taxon>Fungi incertae sedis</taxon>
        <taxon>Mucoromycota</taxon>
        <taxon>Mucoromycotina</taxon>
        <taxon>Mucoromycetes</taxon>
        <taxon>Mucorales</taxon>
        <taxon>Mucorineae</taxon>
        <taxon>Rhizopodaceae</taxon>
        <taxon>Rhizopus</taxon>
    </lineage>
</organism>
<accession>I1CSH5</accession>
<dbReference type="PROSITE" id="PS00138">
    <property type="entry name" value="SUBTILASE_SER"/>
    <property type="match status" value="1"/>
</dbReference>
<evidence type="ECO:0000256" key="1">
    <source>
        <dbReference type="ARBA" id="ARBA00011073"/>
    </source>
</evidence>
<dbReference type="VEuPathDB" id="FungiDB:RO3G_16116"/>
<protein>
    <recommendedName>
        <fullName evidence="7">Cadherin domain-containing protein</fullName>
    </recommendedName>
</protein>
<dbReference type="GO" id="GO:0006508">
    <property type="term" value="P:proteolysis"/>
    <property type="evidence" value="ECO:0007669"/>
    <property type="project" value="UniProtKB-KW"/>
</dbReference>
<dbReference type="PROSITE" id="PS50268">
    <property type="entry name" value="CADHERIN_2"/>
    <property type="match status" value="1"/>
</dbReference>
<keyword evidence="3 6" id="KW-0378">Hydrolase</keyword>
<dbReference type="Gene3D" id="3.40.50.200">
    <property type="entry name" value="Peptidase S8/S53 domain"/>
    <property type="match status" value="2"/>
</dbReference>
<dbReference type="GO" id="GO:0016020">
    <property type="term" value="C:membrane"/>
    <property type="evidence" value="ECO:0007669"/>
    <property type="project" value="InterPro"/>
</dbReference>
<dbReference type="eggNOG" id="KOG1153">
    <property type="taxonomic scope" value="Eukaryota"/>
</dbReference>
<dbReference type="SUPFAM" id="SSF52743">
    <property type="entry name" value="Subtilisin-like"/>
    <property type="match status" value="1"/>
</dbReference>
<name>I1CSH5_RHIO9</name>
<sequence>MKDIVVDAVEFVEQNQIYKAPFLANNKQKIPYSSNLIKSDYLAINQKRNFVTQWNVPSWGIARINHRDLQDLTLYTVEEAAGAGIHVYVLDSGIQEDHPDFEGRAHTEANFITYEDSGDHSGHGGNIFGVAKKTFIHAIKILDRNGDGTTSALLQAGNTGDDACDYSPAANPDVFAVGASDSGDNIPSFSSFGSCVSMYAPGTNITSTWIKDSALTMDGTSMANPHVSGIAAMLMSKRIFQSPHELYGILRAMATPNTLKPQDKASGALLAYNGPNAL</sequence>
<proteinExistence type="inferred from homology"/>